<dbReference type="SUPFAM" id="SSF103481">
    <property type="entry name" value="Multidrug resistance efflux transporter EmrE"/>
    <property type="match status" value="2"/>
</dbReference>
<evidence type="ECO:0000313" key="9">
    <source>
        <dbReference type="EMBL" id="KRM41249.1"/>
    </source>
</evidence>
<protein>
    <submittedName>
        <fullName evidence="9">DMT superfamily drug metabolite transporter</fullName>
    </submittedName>
</protein>
<dbReference type="PATRIC" id="fig|1423754.3.peg.1087"/>
<dbReference type="Pfam" id="PF06800">
    <property type="entry name" value="Sugar_transport"/>
    <property type="match status" value="1"/>
</dbReference>
<feature type="transmembrane region" description="Helical" evidence="8">
    <location>
        <begin position="28"/>
        <end position="46"/>
    </location>
</feature>
<dbReference type="PANTHER" id="PTHR16119:SF17">
    <property type="entry name" value="TRANSMEMBRANE PROTEIN 144"/>
    <property type="match status" value="1"/>
</dbReference>
<gene>
    <name evidence="9" type="ORF">FC39_GL001056</name>
</gene>
<dbReference type="EMBL" id="AZGI01000001">
    <property type="protein sequence ID" value="KRM41249.1"/>
    <property type="molecule type" value="Genomic_DNA"/>
</dbReference>
<evidence type="ECO:0000256" key="4">
    <source>
        <dbReference type="ARBA" id="ARBA00022597"/>
    </source>
</evidence>
<dbReference type="eggNOG" id="COG4975">
    <property type="taxonomic scope" value="Bacteria"/>
</dbReference>
<feature type="transmembrane region" description="Helical" evidence="8">
    <location>
        <begin position="209"/>
        <end position="228"/>
    </location>
</feature>
<feature type="transmembrane region" description="Helical" evidence="8">
    <location>
        <begin position="240"/>
        <end position="257"/>
    </location>
</feature>
<evidence type="ECO:0000256" key="5">
    <source>
        <dbReference type="ARBA" id="ARBA00022692"/>
    </source>
</evidence>
<evidence type="ECO:0000256" key="1">
    <source>
        <dbReference type="ARBA" id="ARBA00004651"/>
    </source>
</evidence>
<evidence type="ECO:0000256" key="3">
    <source>
        <dbReference type="ARBA" id="ARBA00022448"/>
    </source>
</evidence>
<evidence type="ECO:0000256" key="8">
    <source>
        <dbReference type="SAM" id="Phobius"/>
    </source>
</evidence>
<dbReference type="GO" id="GO:0015144">
    <property type="term" value="F:carbohydrate transmembrane transporter activity"/>
    <property type="evidence" value="ECO:0007669"/>
    <property type="project" value="InterPro"/>
</dbReference>
<dbReference type="InterPro" id="IPR010651">
    <property type="entry name" value="Sugar_transport"/>
</dbReference>
<comment type="caution">
    <text evidence="9">The sequence shown here is derived from an EMBL/GenBank/DDBJ whole genome shotgun (WGS) entry which is preliminary data.</text>
</comment>
<keyword evidence="7 8" id="KW-0472">Membrane</keyword>
<evidence type="ECO:0000256" key="7">
    <source>
        <dbReference type="ARBA" id="ARBA00023136"/>
    </source>
</evidence>
<reference evidence="9 10" key="1">
    <citation type="journal article" date="2015" name="Genome Announc.">
        <title>Expanding the biotechnology potential of lactobacilli through comparative genomics of 213 strains and associated genera.</title>
        <authorList>
            <person name="Sun Z."/>
            <person name="Harris H.M."/>
            <person name="McCann A."/>
            <person name="Guo C."/>
            <person name="Argimon S."/>
            <person name="Zhang W."/>
            <person name="Yang X."/>
            <person name="Jeffery I.B."/>
            <person name="Cooney J.C."/>
            <person name="Kagawa T.F."/>
            <person name="Liu W."/>
            <person name="Song Y."/>
            <person name="Salvetti E."/>
            <person name="Wrobel A."/>
            <person name="Rasinkangas P."/>
            <person name="Parkhill J."/>
            <person name="Rea M.C."/>
            <person name="O'Sullivan O."/>
            <person name="Ritari J."/>
            <person name="Douillard F.P."/>
            <person name="Paul Ross R."/>
            <person name="Yang R."/>
            <person name="Briner A.E."/>
            <person name="Felis G.E."/>
            <person name="de Vos W.M."/>
            <person name="Barrangou R."/>
            <person name="Klaenhammer T.R."/>
            <person name="Caufield P.W."/>
            <person name="Cui Y."/>
            <person name="Zhang H."/>
            <person name="O'Toole P.W."/>
        </authorList>
    </citation>
    <scope>NUCLEOTIDE SEQUENCE [LARGE SCALE GENOMIC DNA]</scope>
    <source>
        <strain evidence="9 10">DSM 5661</strain>
    </source>
</reference>
<evidence type="ECO:0000256" key="2">
    <source>
        <dbReference type="ARBA" id="ARBA00006117"/>
    </source>
</evidence>
<evidence type="ECO:0000256" key="6">
    <source>
        <dbReference type="ARBA" id="ARBA00022989"/>
    </source>
</evidence>
<evidence type="ECO:0000313" key="10">
    <source>
        <dbReference type="Proteomes" id="UP000051223"/>
    </source>
</evidence>
<sequence length="287" mass="30558">MALLIALINIVGWGLIPLTVKGSPANQIAGMGIGASVTALIIYLFTRPAFDASVWAIAFIAGALWTIGQLGQFISYTRIGVSGTIPLSAGFQLVGNSLIGVLIFGEWPTSTAKIIGFIALALVVIGIVLSSKSDDNGSGNATMKNIMFLLATTIGFWIYSSSPKLIGKAINPSATGLDYIFPEMLGVLVGTTLYVLFSHNTHIYHEKVTLHNCLAGIEFGVGTLFYLFSVKQNGVTNAFIYSQLCSVISTFGGIWFLHESKSKREMIYVTVGLIFIIGGSVLTGFAK</sequence>
<feature type="transmembrane region" description="Helical" evidence="8">
    <location>
        <begin position="266"/>
        <end position="286"/>
    </location>
</feature>
<dbReference type="AlphaFoldDB" id="A0A0R1YG69"/>
<dbReference type="PANTHER" id="PTHR16119">
    <property type="entry name" value="TRANSMEMBRANE PROTEIN 144"/>
    <property type="match status" value="1"/>
</dbReference>
<dbReference type="CDD" id="cd23110">
    <property type="entry name" value="GRP"/>
    <property type="match status" value="1"/>
</dbReference>
<keyword evidence="5 8" id="KW-0812">Transmembrane</keyword>
<dbReference type="Proteomes" id="UP000051223">
    <property type="component" value="Unassembled WGS sequence"/>
</dbReference>
<keyword evidence="4" id="KW-0762">Sugar transport</keyword>
<feature type="transmembrane region" description="Helical" evidence="8">
    <location>
        <begin position="141"/>
        <end position="159"/>
    </location>
</feature>
<keyword evidence="6 8" id="KW-1133">Transmembrane helix</keyword>
<comment type="similarity">
    <text evidence="2">Belongs to the GRP transporter (TC 2.A.7.5) family.</text>
</comment>
<name>A0A0R1YG69_9LACO</name>
<feature type="transmembrane region" description="Helical" evidence="8">
    <location>
        <begin position="52"/>
        <end position="73"/>
    </location>
</feature>
<dbReference type="RefSeq" id="WP_025080263.1">
    <property type="nucleotide sequence ID" value="NZ_AZGI01000001.1"/>
</dbReference>
<dbReference type="STRING" id="1423754.FC39_GL001056"/>
<organism evidence="9 10">
    <name type="scientific">Lactobacillus hamsteri DSM 5661 = JCM 6256</name>
    <dbReference type="NCBI Taxonomy" id="1423754"/>
    <lineage>
        <taxon>Bacteria</taxon>
        <taxon>Bacillati</taxon>
        <taxon>Bacillota</taxon>
        <taxon>Bacilli</taxon>
        <taxon>Lactobacillales</taxon>
        <taxon>Lactobacillaceae</taxon>
        <taxon>Lactobacillus</taxon>
    </lineage>
</organism>
<feature type="transmembrane region" description="Helical" evidence="8">
    <location>
        <begin position="111"/>
        <end position="129"/>
    </location>
</feature>
<accession>A0A0R1YG69</accession>
<comment type="subcellular location">
    <subcellularLocation>
        <location evidence="1">Cell membrane</location>
        <topology evidence="1">Multi-pass membrane protein</topology>
    </subcellularLocation>
</comment>
<dbReference type="GO" id="GO:0005886">
    <property type="term" value="C:plasma membrane"/>
    <property type="evidence" value="ECO:0007669"/>
    <property type="project" value="UniProtKB-SubCell"/>
</dbReference>
<proteinExistence type="inferred from homology"/>
<keyword evidence="3" id="KW-0813">Transport</keyword>
<dbReference type="OrthoDB" id="1452595at2"/>
<feature type="transmembrane region" description="Helical" evidence="8">
    <location>
        <begin position="85"/>
        <end position="105"/>
    </location>
</feature>
<feature type="transmembrane region" description="Helical" evidence="8">
    <location>
        <begin position="179"/>
        <end position="197"/>
    </location>
</feature>
<dbReference type="InterPro" id="IPR037185">
    <property type="entry name" value="EmrE-like"/>
</dbReference>
<keyword evidence="10" id="KW-1185">Reference proteome</keyword>